<evidence type="ECO:0000313" key="3">
    <source>
        <dbReference type="Proteomes" id="UP000436483"/>
    </source>
</evidence>
<comment type="caution">
    <text evidence="2">The sequence shown here is derived from an EMBL/GenBank/DDBJ whole genome shotgun (WGS) entry which is preliminary data.</text>
</comment>
<dbReference type="InterPro" id="IPR027417">
    <property type="entry name" value="P-loop_NTPase"/>
</dbReference>
<dbReference type="Pfam" id="PF01712">
    <property type="entry name" value="dNK"/>
    <property type="match status" value="1"/>
</dbReference>
<keyword evidence="2" id="KW-0418">Kinase</keyword>
<keyword evidence="2" id="KW-0808">Transferase</keyword>
<name>A0A7X3MUM5_9HYPH</name>
<reference evidence="2 3" key="2">
    <citation type="submission" date="2020-01" db="EMBL/GenBank/DDBJ databases">
        <title>Microvirga sp. nov., an arsenate reduction bacterium isolated from Tibet hotspring sediments.</title>
        <authorList>
            <person name="Xian W.-D."/>
            <person name="Li W.-J."/>
        </authorList>
    </citation>
    <scope>NUCLEOTIDE SEQUENCE [LARGE SCALE GENOMIC DNA]</scope>
    <source>
        <strain evidence="2 3">KCTC 23863</strain>
    </source>
</reference>
<sequence length="84" mass="9046">MVRLEIAGGIGAGKTTLARVLADSWGSGLVHENVPDVPFFSKFYAAPQTYGLEKNISFLLSHVDLIRDSMRSNGGVAVCDFALF</sequence>
<dbReference type="GO" id="GO:0016301">
    <property type="term" value="F:kinase activity"/>
    <property type="evidence" value="ECO:0007669"/>
    <property type="project" value="UniProtKB-KW"/>
</dbReference>
<keyword evidence="3" id="KW-1185">Reference proteome</keyword>
<dbReference type="Proteomes" id="UP000436483">
    <property type="component" value="Unassembled WGS sequence"/>
</dbReference>
<reference evidence="2 3" key="1">
    <citation type="submission" date="2019-12" db="EMBL/GenBank/DDBJ databases">
        <authorList>
            <person name="Yuan C.-G."/>
        </authorList>
    </citation>
    <scope>NUCLEOTIDE SEQUENCE [LARGE SCALE GENOMIC DNA]</scope>
    <source>
        <strain evidence="2 3">KCTC 23863</strain>
    </source>
</reference>
<dbReference type="OrthoDB" id="9776634at2"/>
<accession>A0A7X3MUM5</accession>
<feature type="domain" description="Deoxynucleoside kinase" evidence="1">
    <location>
        <begin position="6"/>
        <end position="76"/>
    </location>
</feature>
<protein>
    <submittedName>
        <fullName evidence="2">Deoxynucleoside kinase</fullName>
    </submittedName>
</protein>
<dbReference type="SUPFAM" id="SSF52540">
    <property type="entry name" value="P-loop containing nucleoside triphosphate hydrolases"/>
    <property type="match status" value="1"/>
</dbReference>
<proteinExistence type="predicted"/>
<dbReference type="AlphaFoldDB" id="A0A7X3MUM5"/>
<evidence type="ECO:0000313" key="2">
    <source>
        <dbReference type="EMBL" id="MXQ13509.1"/>
    </source>
</evidence>
<dbReference type="EMBL" id="WURB01000017">
    <property type="protein sequence ID" value="MXQ13509.1"/>
    <property type="molecule type" value="Genomic_DNA"/>
</dbReference>
<evidence type="ECO:0000259" key="1">
    <source>
        <dbReference type="Pfam" id="PF01712"/>
    </source>
</evidence>
<dbReference type="Gene3D" id="3.40.50.300">
    <property type="entry name" value="P-loop containing nucleotide triphosphate hydrolases"/>
    <property type="match status" value="1"/>
</dbReference>
<organism evidence="2 3">
    <name type="scientific">Microvirga makkahensis</name>
    <dbReference type="NCBI Taxonomy" id="1128670"/>
    <lineage>
        <taxon>Bacteria</taxon>
        <taxon>Pseudomonadati</taxon>
        <taxon>Pseudomonadota</taxon>
        <taxon>Alphaproteobacteria</taxon>
        <taxon>Hyphomicrobiales</taxon>
        <taxon>Methylobacteriaceae</taxon>
        <taxon>Microvirga</taxon>
    </lineage>
</organism>
<gene>
    <name evidence="2" type="ORF">GR328_18995</name>
</gene>
<dbReference type="InterPro" id="IPR031314">
    <property type="entry name" value="DNK_dom"/>
</dbReference>